<evidence type="ECO:0000256" key="6">
    <source>
        <dbReference type="ARBA" id="ARBA00023310"/>
    </source>
</evidence>
<keyword evidence="3" id="KW-0375">Hydrogen ion transport</keyword>
<keyword evidence="2" id="KW-0813">Transport</keyword>
<keyword evidence="8" id="KW-1185">Reference proteome</keyword>
<name>D3UGS3_HELM1</name>
<protein>
    <submittedName>
        <fullName evidence="7">ATP synthase F1 sector delta subunit</fullName>
        <ecNumber evidence="7">3.6.3.14</ecNumber>
    </submittedName>
</protein>
<dbReference type="GO" id="GO:0046933">
    <property type="term" value="F:proton-transporting ATP synthase activity, rotational mechanism"/>
    <property type="evidence" value="ECO:0007669"/>
    <property type="project" value="InterPro"/>
</dbReference>
<evidence type="ECO:0000256" key="2">
    <source>
        <dbReference type="ARBA" id="ARBA00022448"/>
    </source>
</evidence>
<gene>
    <name evidence="7" type="primary">atpH</name>
    <name evidence="7" type="ordered locus">HMU04320</name>
</gene>
<dbReference type="GO" id="GO:0016787">
    <property type="term" value="F:hydrolase activity"/>
    <property type="evidence" value="ECO:0007669"/>
    <property type="project" value="UniProtKB-KW"/>
</dbReference>
<sequence>MLSMVAKRYVKAILQTWDSLSELEGLFGNLQRLEIAWQNREFREMMQIPFLDFAKKREILLSLLETQDQKMQNFFNLLLENRRLECVPFICKALRSHISAQKKSYEGVIYSKENLDPQMLENIQKKLENHLSVELTLYQKNIDRDEISLNIQDLGVEISFSKERFFNDLKSHILKAI</sequence>
<accession>D3UGS3</accession>
<organism evidence="7 8">
    <name type="scientific">Helicobacter mustelae (strain ATCC 43772 / CCUG 25715 / CIP 103759 / LMG 18044 / NCTC 12198 / R85-136P)</name>
    <name type="common">Campylobacter mustelae</name>
    <dbReference type="NCBI Taxonomy" id="679897"/>
    <lineage>
        <taxon>Bacteria</taxon>
        <taxon>Pseudomonadati</taxon>
        <taxon>Campylobacterota</taxon>
        <taxon>Epsilonproteobacteria</taxon>
        <taxon>Campylobacterales</taxon>
        <taxon>Helicobacteraceae</taxon>
        <taxon>Helicobacter</taxon>
    </lineage>
</organism>
<keyword evidence="5" id="KW-0472">Membrane</keyword>
<dbReference type="EC" id="3.6.3.14" evidence="7"/>
<dbReference type="InterPro" id="IPR000711">
    <property type="entry name" value="ATPase_OSCP/dsu"/>
</dbReference>
<evidence type="ECO:0000256" key="5">
    <source>
        <dbReference type="ARBA" id="ARBA00023136"/>
    </source>
</evidence>
<evidence type="ECO:0000256" key="3">
    <source>
        <dbReference type="ARBA" id="ARBA00022781"/>
    </source>
</evidence>
<evidence type="ECO:0000256" key="1">
    <source>
        <dbReference type="ARBA" id="ARBA00004370"/>
    </source>
</evidence>
<dbReference type="KEGG" id="hms:HMU04320"/>
<evidence type="ECO:0000256" key="4">
    <source>
        <dbReference type="ARBA" id="ARBA00023065"/>
    </source>
</evidence>
<dbReference type="Gene3D" id="1.10.520.20">
    <property type="entry name" value="N-terminal domain of the delta subunit of the F1F0-ATP synthase"/>
    <property type="match status" value="1"/>
</dbReference>
<evidence type="ECO:0000313" key="8">
    <source>
        <dbReference type="Proteomes" id="UP000001522"/>
    </source>
</evidence>
<dbReference type="RefSeq" id="WP_013022785.1">
    <property type="nucleotide sequence ID" value="NC_013949.1"/>
</dbReference>
<dbReference type="AlphaFoldDB" id="D3UGS3"/>
<keyword evidence="4" id="KW-0406">Ion transport</keyword>
<reference evidence="7 8" key="1">
    <citation type="journal article" date="2010" name="BMC Genomics">
        <title>Comparative genomics and proteomics of Helicobacter mustelae, an ulcerogenic and carcinogenic gastric pathogen.</title>
        <authorList>
            <person name="O'Toole P.W."/>
            <person name="Snelling W.J."/>
            <person name="Canchaya C."/>
            <person name="Forde B.M."/>
            <person name="Hardie K.R."/>
            <person name="Josenhans C."/>
            <person name="Graham R.L.J."/>
            <person name="McMullan G."/>
            <person name="Parkhill J."/>
            <person name="Belda E."/>
            <person name="Bentley S.D."/>
        </authorList>
    </citation>
    <scope>NUCLEOTIDE SEQUENCE [LARGE SCALE GENOMIC DNA]</scope>
    <source>
        <strain evidence="8">ATCC 43772 / LMG 18044 / NCTC 12198 / 12198</strain>
    </source>
</reference>
<dbReference type="EMBL" id="FN555004">
    <property type="protein sequence ID" value="CBG39694.1"/>
    <property type="molecule type" value="Genomic_DNA"/>
</dbReference>
<keyword evidence="7" id="KW-0378">Hydrolase</keyword>
<dbReference type="HOGENOM" id="CLU_085114_3_1_7"/>
<dbReference type="SUPFAM" id="SSF47928">
    <property type="entry name" value="N-terminal domain of the delta subunit of the F1F0-ATP synthase"/>
    <property type="match status" value="1"/>
</dbReference>
<comment type="subcellular location">
    <subcellularLocation>
        <location evidence="1">Membrane</location>
    </subcellularLocation>
</comment>
<dbReference type="InterPro" id="IPR026015">
    <property type="entry name" value="ATP_synth_OSCP/delta_N_sf"/>
</dbReference>
<evidence type="ECO:0000313" key="7">
    <source>
        <dbReference type="EMBL" id="CBG39694.1"/>
    </source>
</evidence>
<dbReference type="PANTHER" id="PTHR11910">
    <property type="entry name" value="ATP SYNTHASE DELTA CHAIN"/>
    <property type="match status" value="1"/>
</dbReference>
<dbReference type="Proteomes" id="UP000001522">
    <property type="component" value="Chromosome"/>
</dbReference>
<dbReference type="STRING" id="679897.HMU04320"/>
<dbReference type="GO" id="GO:0016020">
    <property type="term" value="C:membrane"/>
    <property type="evidence" value="ECO:0007669"/>
    <property type="project" value="UniProtKB-SubCell"/>
</dbReference>
<keyword evidence="6" id="KW-0066">ATP synthesis</keyword>
<proteinExistence type="predicted"/>
<dbReference type="eggNOG" id="COG0712">
    <property type="taxonomic scope" value="Bacteria"/>
</dbReference>
<dbReference type="Pfam" id="PF00213">
    <property type="entry name" value="OSCP"/>
    <property type="match status" value="1"/>
</dbReference>
<dbReference type="NCBIfam" id="NF006291">
    <property type="entry name" value="PRK08474.1"/>
    <property type="match status" value="1"/>
</dbReference>